<name>A0A9X3AKB8_9PSEU</name>
<dbReference type="Proteomes" id="UP001141259">
    <property type="component" value="Unassembled WGS sequence"/>
</dbReference>
<gene>
    <name evidence="2" type="ORF">NZH93_37910</name>
</gene>
<feature type="region of interest" description="Disordered" evidence="1">
    <location>
        <begin position="72"/>
        <end position="129"/>
    </location>
</feature>
<organism evidence="2 3">
    <name type="scientific">Umezawaea endophytica</name>
    <dbReference type="NCBI Taxonomy" id="1654476"/>
    <lineage>
        <taxon>Bacteria</taxon>
        <taxon>Bacillati</taxon>
        <taxon>Actinomycetota</taxon>
        <taxon>Actinomycetes</taxon>
        <taxon>Pseudonocardiales</taxon>
        <taxon>Pseudonocardiaceae</taxon>
        <taxon>Umezawaea</taxon>
    </lineage>
</organism>
<comment type="caution">
    <text evidence="2">The sequence shown here is derived from an EMBL/GenBank/DDBJ whole genome shotgun (WGS) entry which is preliminary data.</text>
</comment>
<dbReference type="EMBL" id="JANYMP010000025">
    <property type="protein sequence ID" value="MCS7482655.1"/>
    <property type="molecule type" value="Genomic_DNA"/>
</dbReference>
<evidence type="ECO:0000313" key="2">
    <source>
        <dbReference type="EMBL" id="MCS7482655.1"/>
    </source>
</evidence>
<evidence type="ECO:0000256" key="1">
    <source>
        <dbReference type="SAM" id="MobiDB-lite"/>
    </source>
</evidence>
<feature type="region of interest" description="Disordered" evidence="1">
    <location>
        <begin position="1"/>
        <end position="48"/>
    </location>
</feature>
<dbReference type="AlphaFoldDB" id="A0A9X3AKB8"/>
<proteinExistence type="predicted"/>
<sequence length="288" mass="29635">MTQPPAVPPEPLPPYGQQPQWGPPPGGQYGPPPGQYGPPPAPPRSKKPKRWPWIVVGVIAVLVVISAANDGLRSKREPDAAAGSSSAAPAELAKAPTTSVAPPRTTTRTTTTTTTPPPPPPTVYTGQGDDVLTLDRPSGLKIVKFECPACTSNTTLKSDGFESLLVNEIGAYSGLRWMDIRDGSRTTTLTVGAEGAWTVTVGGLELAPLVDGVATGTGDSVVFLTTRSTKAKIGNVGDGNFAVHVVSLKASRVDLAVNTIGGYDGTVPLAGPAIVQITSSGDWSVTPS</sequence>
<evidence type="ECO:0000313" key="3">
    <source>
        <dbReference type="Proteomes" id="UP001141259"/>
    </source>
</evidence>
<keyword evidence="3" id="KW-1185">Reference proteome</keyword>
<feature type="compositionally biased region" description="Pro residues" evidence="1">
    <location>
        <begin position="1"/>
        <end position="43"/>
    </location>
</feature>
<protein>
    <submittedName>
        <fullName evidence="2">Uncharacterized protein</fullName>
    </submittedName>
</protein>
<reference evidence="2" key="1">
    <citation type="submission" date="2022-08" db="EMBL/GenBank/DDBJ databases">
        <authorList>
            <person name="Tistechok S."/>
            <person name="Samborskyy M."/>
            <person name="Roman I."/>
        </authorList>
    </citation>
    <scope>NUCLEOTIDE SEQUENCE</scope>
    <source>
        <strain evidence="2">DSM 103496</strain>
    </source>
</reference>
<feature type="compositionally biased region" description="Low complexity" evidence="1">
    <location>
        <begin position="80"/>
        <end position="114"/>
    </location>
</feature>
<accession>A0A9X3AKB8</accession>
<dbReference type="RefSeq" id="WP_259628115.1">
    <property type="nucleotide sequence ID" value="NZ_JANYMP010000025.1"/>
</dbReference>